<keyword evidence="3" id="KW-1185">Reference proteome</keyword>
<dbReference type="Gene3D" id="2.60.40.10">
    <property type="entry name" value="Immunoglobulins"/>
    <property type="match status" value="2"/>
</dbReference>
<dbReference type="Proteomes" id="UP000243626">
    <property type="component" value="Chromosome"/>
</dbReference>
<dbReference type="RefSeq" id="WP_070622700.1">
    <property type="nucleotide sequence ID" value="NZ_CP136964.1"/>
</dbReference>
<protein>
    <submittedName>
        <fullName evidence="2">DUF5011 domain-containing protein</fullName>
    </submittedName>
</protein>
<evidence type="ECO:0000313" key="2">
    <source>
        <dbReference type="EMBL" id="WOS96151.1"/>
    </source>
</evidence>
<proteinExistence type="predicted"/>
<dbReference type="AlphaFoldDB" id="A0AAF0YPB2"/>
<evidence type="ECO:0000313" key="3">
    <source>
        <dbReference type="Proteomes" id="UP000243626"/>
    </source>
</evidence>
<dbReference type="EMBL" id="CP136964">
    <property type="protein sequence ID" value="WOS96151.1"/>
    <property type="molecule type" value="Genomic_DNA"/>
</dbReference>
<gene>
    <name evidence="2" type="ORF">CJ229_008720</name>
</gene>
<name>A0AAF0YPB2_9STAP</name>
<reference evidence="3" key="1">
    <citation type="submission" date="2017-09" db="EMBL/GenBank/DDBJ databases">
        <title>Bacterial strain isolated from the female urinary microbiota.</title>
        <authorList>
            <person name="Thomas-White K."/>
            <person name="Kumar N."/>
            <person name="Forster S."/>
            <person name="Putonti C."/>
            <person name="Lawley T."/>
            <person name="Wolfe A.J."/>
        </authorList>
    </citation>
    <scope>NUCLEOTIDE SEQUENCE [LARGE SCALE GENOMIC DNA]</scope>
    <source>
        <strain evidence="3">UMB0959</strain>
    </source>
</reference>
<sequence length="215" mass="23588">MKTALIKIMIGILPTAFSADALEHATIEDNSDNSVQIDKLIEDYDGNYPTIYNIGEVNVQVGDSFDPLAGVYAIDSKDDLTSDIEVSGDVDTNTEGQYVLNYKVTAEDGAWYENSRLVTVSQEPSTELPKSPSKSKEGPRVTFKNVKDVTVSQGESFDPKKDITVIDTDGHDITEDVYIVGDEVNTDKPGEYYIAYTVIDRFGKPNAKAITVTVE</sequence>
<dbReference type="InterPro" id="IPR032179">
    <property type="entry name" value="Cry22Aa_Ig-like"/>
</dbReference>
<feature type="domain" description="Pesticidal crystal protein Cry22Aa Ig-like" evidence="1">
    <location>
        <begin position="142"/>
        <end position="214"/>
    </location>
</feature>
<dbReference type="InterPro" id="IPR013783">
    <property type="entry name" value="Ig-like_fold"/>
</dbReference>
<feature type="domain" description="Pesticidal crystal protein Cry22Aa Ig-like" evidence="1">
    <location>
        <begin position="56"/>
        <end position="120"/>
    </location>
</feature>
<organism evidence="2 3">
    <name type="scientific">Nosocomiicoccus massiliensis</name>
    <dbReference type="NCBI Taxonomy" id="1232430"/>
    <lineage>
        <taxon>Bacteria</taxon>
        <taxon>Bacillati</taxon>
        <taxon>Bacillota</taxon>
        <taxon>Bacilli</taxon>
        <taxon>Bacillales</taxon>
        <taxon>Staphylococcaceae</taxon>
        <taxon>Nosocomiicoccus</taxon>
    </lineage>
</organism>
<dbReference type="Pfam" id="PF16403">
    <property type="entry name" value="Bact_surface_Ig-like"/>
    <property type="match status" value="2"/>
</dbReference>
<dbReference type="KEGG" id="nmy:CJ229_008720"/>
<accession>A0AAF0YPB2</accession>
<evidence type="ECO:0000259" key="1">
    <source>
        <dbReference type="Pfam" id="PF16403"/>
    </source>
</evidence>